<dbReference type="EMBL" id="QEKV01000008">
    <property type="protein sequence ID" value="PVY93882.1"/>
    <property type="molecule type" value="Genomic_DNA"/>
</dbReference>
<evidence type="ECO:0000256" key="2">
    <source>
        <dbReference type="ARBA" id="ARBA00022679"/>
    </source>
</evidence>
<dbReference type="Proteomes" id="UP000245793">
    <property type="component" value="Unassembled WGS sequence"/>
</dbReference>
<evidence type="ECO:0000313" key="3">
    <source>
        <dbReference type="EMBL" id="PVY93882.1"/>
    </source>
</evidence>
<keyword evidence="1" id="KW-0328">Glycosyltransferase</keyword>
<dbReference type="InterPro" id="IPR004629">
    <property type="entry name" value="WecG_TagA_CpsF"/>
</dbReference>
<accession>A0A2U1E214</accession>
<dbReference type="NCBIfam" id="TIGR00696">
    <property type="entry name" value="wecG_tagA_cpsF"/>
    <property type="match status" value="1"/>
</dbReference>
<name>A0A2U1E214_9FIRM</name>
<dbReference type="PANTHER" id="PTHR34136:SF1">
    <property type="entry name" value="UDP-N-ACETYL-D-MANNOSAMINURONIC ACID TRANSFERASE"/>
    <property type="match status" value="1"/>
</dbReference>
<comment type="caution">
    <text evidence="3">The sequence shown here is derived from an EMBL/GenBank/DDBJ whole genome shotgun (WGS) entry which is preliminary data.</text>
</comment>
<dbReference type="CDD" id="cd06533">
    <property type="entry name" value="Glyco_transf_WecG_TagA"/>
    <property type="match status" value="1"/>
</dbReference>
<protein>
    <submittedName>
        <fullName evidence="3">N-acetylglucosaminyldiphosphoundecaprenol N-acetyl-beta-D-mannosaminyltransferase</fullName>
    </submittedName>
</protein>
<evidence type="ECO:0000256" key="1">
    <source>
        <dbReference type="ARBA" id="ARBA00022676"/>
    </source>
</evidence>
<reference evidence="3 4" key="1">
    <citation type="submission" date="2018-04" db="EMBL/GenBank/DDBJ databases">
        <title>Genomic Encyclopedia of Type Strains, Phase IV (KMG-IV): sequencing the most valuable type-strain genomes for metagenomic binning, comparative biology and taxonomic classification.</title>
        <authorList>
            <person name="Goeker M."/>
        </authorList>
    </citation>
    <scope>NUCLEOTIDE SEQUENCE [LARGE SCALE GENOMIC DNA]</scope>
    <source>
        <strain evidence="3 4">DSM 20705</strain>
    </source>
</reference>
<dbReference type="PANTHER" id="PTHR34136">
    <property type="match status" value="1"/>
</dbReference>
<proteinExistence type="predicted"/>
<keyword evidence="2 3" id="KW-0808">Transferase</keyword>
<dbReference type="RefSeq" id="WP_165803623.1">
    <property type="nucleotide sequence ID" value="NZ_QEKV01000008.1"/>
</dbReference>
<dbReference type="GO" id="GO:0016758">
    <property type="term" value="F:hexosyltransferase activity"/>
    <property type="evidence" value="ECO:0007669"/>
    <property type="project" value="TreeGrafter"/>
</dbReference>
<organism evidence="3 4">
    <name type="scientific">Ezakiella coagulans</name>
    <dbReference type="NCBI Taxonomy" id="46507"/>
    <lineage>
        <taxon>Bacteria</taxon>
        <taxon>Bacillati</taxon>
        <taxon>Bacillota</taxon>
        <taxon>Tissierellia</taxon>
        <taxon>Ezakiella</taxon>
    </lineage>
</organism>
<dbReference type="Pfam" id="PF03808">
    <property type="entry name" value="Glyco_tran_WecG"/>
    <property type="match status" value="1"/>
</dbReference>
<sequence length="248" mass="28057">MNKVNVLNIKFSNISDDELLNILENAFMSESNLRIVTPNPEIVMAANKSDSLRNMINNSSLVLKDGIGIKIAEKLKGVNGEKRQTGIETLERLLKIADDNCYSVYFVGAKDEILQKAIINIKEKFPNIVVKGQHNGYFKDGFSEEGQILKDIEETKPDLLIAAMGFPKQEIFLTKTQVPKVSIACGGSLDVMSGEVKRAPRWMQKVGLEWFYRLVKDPGRIKRQVVIPVFLWKIVFTKNSCFMEENND</sequence>
<keyword evidence="4" id="KW-1185">Reference proteome</keyword>
<dbReference type="AlphaFoldDB" id="A0A2U1E214"/>
<gene>
    <name evidence="3" type="ORF">C7381_10816</name>
</gene>
<evidence type="ECO:0000313" key="4">
    <source>
        <dbReference type="Proteomes" id="UP000245793"/>
    </source>
</evidence>